<evidence type="ECO:0000256" key="1">
    <source>
        <dbReference type="SAM" id="MobiDB-lite"/>
    </source>
</evidence>
<dbReference type="Gene3D" id="3.40.50.150">
    <property type="entry name" value="Vaccinia Virus protein VP39"/>
    <property type="match status" value="1"/>
</dbReference>
<dbReference type="AlphaFoldDB" id="A0AB34KTQ7"/>
<protein>
    <recommendedName>
        <fullName evidence="4">rRNA adenine N(6)-methyltransferase</fullName>
    </recommendedName>
</protein>
<organism evidence="2 3">
    <name type="scientific">Cladosporium halotolerans</name>
    <dbReference type="NCBI Taxonomy" id="1052096"/>
    <lineage>
        <taxon>Eukaryota</taxon>
        <taxon>Fungi</taxon>
        <taxon>Dikarya</taxon>
        <taxon>Ascomycota</taxon>
        <taxon>Pezizomycotina</taxon>
        <taxon>Dothideomycetes</taxon>
        <taxon>Dothideomycetidae</taxon>
        <taxon>Cladosporiales</taxon>
        <taxon>Cladosporiaceae</taxon>
        <taxon>Cladosporium</taxon>
    </lineage>
</organism>
<comment type="caution">
    <text evidence="2">The sequence shown here is derived from an EMBL/GenBank/DDBJ whole genome shotgun (WGS) entry which is preliminary data.</text>
</comment>
<dbReference type="Gene3D" id="1.10.8.100">
    <property type="entry name" value="Ribosomal RNA adenine dimethylase-like, domain 2"/>
    <property type="match status" value="1"/>
</dbReference>
<reference evidence="2 3" key="1">
    <citation type="journal article" date="2020" name="Microbiol. Resour. Announc.">
        <title>Draft Genome Sequence of a Cladosporium Species Isolated from the Mesophotic Ascidian Didemnum maculosum.</title>
        <authorList>
            <person name="Gioti A."/>
            <person name="Siaperas R."/>
            <person name="Nikolaivits E."/>
            <person name="Le Goff G."/>
            <person name="Ouazzani J."/>
            <person name="Kotoulas G."/>
            <person name="Topakas E."/>
        </authorList>
    </citation>
    <scope>NUCLEOTIDE SEQUENCE [LARGE SCALE GENOMIC DNA]</scope>
    <source>
        <strain evidence="2 3">TM138-S3</strain>
    </source>
</reference>
<gene>
    <name evidence="2" type="ORF">WHR41_04445</name>
</gene>
<dbReference type="GeneID" id="96005889"/>
<evidence type="ECO:0000313" key="3">
    <source>
        <dbReference type="Proteomes" id="UP000803884"/>
    </source>
</evidence>
<feature type="region of interest" description="Disordered" evidence="1">
    <location>
        <begin position="296"/>
        <end position="322"/>
    </location>
</feature>
<accession>A0AB34KTQ7</accession>
<dbReference type="Proteomes" id="UP000803884">
    <property type="component" value="Unassembled WGS sequence"/>
</dbReference>
<proteinExistence type="predicted"/>
<dbReference type="EMBL" id="JAAQHG020000011">
    <property type="protein sequence ID" value="KAL1587156.1"/>
    <property type="molecule type" value="Genomic_DNA"/>
</dbReference>
<keyword evidence="3" id="KW-1185">Reference proteome</keyword>
<dbReference type="InterPro" id="IPR029063">
    <property type="entry name" value="SAM-dependent_MTases_sf"/>
</dbReference>
<evidence type="ECO:0008006" key="4">
    <source>
        <dbReference type="Google" id="ProtNLM"/>
    </source>
</evidence>
<dbReference type="InterPro" id="IPR023165">
    <property type="entry name" value="rRNA_Ade_diMease-like_C"/>
</dbReference>
<dbReference type="RefSeq" id="XP_069230261.1">
    <property type="nucleotide sequence ID" value="XM_069373051.1"/>
</dbReference>
<sequence length="641" mass="72735">MRASLRLCSPARKRQIPQQYIDPRYPITQTLTDVFGGYKSIKSARRTKLEESHDRHPGRRAEVVSEKLCGDLINYLAPSLEPYKGCTIIDVHPGACLWSSKLHEYLKPKRHVLMEPEQRYYKPFIKPLLEKPGSTYRHTELTGAHPREYWNNYKTIMNDPDLAPQPTLERDDPKLRELDTNLLLIGNMWRRYEIQAIAGHVDYAPLIMQHMTYAAQLNETIHGNSLVRMLWWVPEASKPLALPGLTRFNRSFSVGLALGANVTEVAGTERLENRPSGRNQSRPSLLDRIVAEQVRSSMAENGTKIPPGREMPFNNEEGDSSPYREMMATTCTSIADLEEAIEDFRTHASALKDILARTRSKSHENKAEFRGAAGDRFLATHIRYPQCIANVREKKVVAFHCGTSTLTRAMLVMDFYARLINLEANYAAVAEANPDSPPQLSTLRAEVLACGTSTDELVEEYTGQSSQYYIQMILEDYVSCAAQPPTLNRDRRSYEPLLIKPDEFWPNYNLTLLDFTPHSEDLSVPDVASQLDGVKVCQRMLRNMFLMSAHPLPAALDRLAPNAAQDLIPQVPELADPRRGGRLDPKNLSVRMLTPEMWRKLVKAFFEWPFRPSRLELALSEANMASGQDEEDGDVHESGFE</sequence>
<evidence type="ECO:0000313" key="2">
    <source>
        <dbReference type="EMBL" id="KAL1587156.1"/>
    </source>
</evidence>
<name>A0AB34KTQ7_9PEZI</name>